<dbReference type="STRING" id="363999.A0A439CU29"/>
<keyword evidence="3" id="KW-1185">Reference proteome</keyword>
<dbReference type="InterPro" id="IPR011990">
    <property type="entry name" value="TPR-like_helical_dom_sf"/>
</dbReference>
<organism evidence="2 3">
    <name type="scientific">Xylaria grammica</name>
    <dbReference type="NCBI Taxonomy" id="363999"/>
    <lineage>
        <taxon>Eukaryota</taxon>
        <taxon>Fungi</taxon>
        <taxon>Dikarya</taxon>
        <taxon>Ascomycota</taxon>
        <taxon>Pezizomycotina</taxon>
        <taxon>Sordariomycetes</taxon>
        <taxon>Xylariomycetidae</taxon>
        <taxon>Xylariales</taxon>
        <taxon>Xylariaceae</taxon>
        <taxon>Xylaria</taxon>
    </lineage>
</organism>
<feature type="domain" description="CHAT" evidence="1">
    <location>
        <begin position="916"/>
        <end position="1183"/>
    </location>
</feature>
<name>A0A439CU29_9PEZI</name>
<proteinExistence type="predicted"/>
<dbReference type="EMBL" id="RYZI01000421">
    <property type="protein sequence ID" value="RWA05601.1"/>
    <property type="molecule type" value="Genomic_DNA"/>
</dbReference>
<dbReference type="InterPro" id="IPR024983">
    <property type="entry name" value="CHAT_dom"/>
</dbReference>
<gene>
    <name evidence="2" type="ORF">EKO27_g9505</name>
</gene>
<evidence type="ECO:0000313" key="3">
    <source>
        <dbReference type="Proteomes" id="UP000286045"/>
    </source>
</evidence>
<evidence type="ECO:0000259" key="1">
    <source>
        <dbReference type="Pfam" id="PF12770"/>
    </source>
</evidence>
<comment type="caution">
    <text evidence="2">The sequence shown here is derived from an EMBL/GenBank/DDBJ whole genome shotgun (WGS) entry which is preliminary data.</text>
</comment>
<accession>A0A439CU29</accession>
<evidence type="ECO:0000313" key="2">
    <source>
        <dbReference type="EMBL" id="RWA05601.1"/>
    </source>
</evidence>
<dbReference type="Proteomes" id="UP000286045">
    <property type="component" value="Unassembled WGS sequence"/>
</dbReference>
<protein>
    <recommendedName>
        <fullName evidence="1">CHAT domain-containing protein</fullName>
    </recommendedName>
</protein>
<dbReference type="Pfam" id="PF12770">
    <property type="entry name" value="CHAT"/>
    <property type="match status" value="1"/>
</dbReference>
<reference evidence="2 3" key="1">
    <citation type="submission" date="2018-12" db="EMBL/GenBank/DDBJ databases">
        <title>Draft genome sequence of Xylaria grammica IHI A82.</title>
        <authorList>
            <person name="Buettner E."/>
            <person name="Kellner H."/>
        </authorList>
    </citation>
    <scope>NUCLEOTIDE SEQUENCE [LARGE SCALE GENOMIC DNA]</scope>
    <source>
        <strain evidence="2 3">IHI A82</strain>
    </source>
</reference>
<dbReference type="AlphaFoldDB" id="A0A439CU29"/>
<dbReference type="SUPFAM" id="SSF48452">
    <property type="entry name" value="TPR-like"/>
    <property type="match status" value="1"/>
</dbReference>
<dbReference type="Gene3D" id="1.25.40.10">
    <property type="entry name" value="Tetratricopeptide repeat domain"/>
    <property type="match status" value="3"/>
</dbReference>
<sequence length="1253" mass="139232">MDEAQSAGQPNMSQSSVNDLIEKVKELNKEYKRCATLETCSLALQLAEQALEHAPLGHNKRWDILADIGWWRHRLFVNHSKEISDIDRAINAAQEALDLAPDENSRTWRRCQLATYKHERTLWTHSVDDVNDAISLYEEAERSLATDNPVLLSAILKELATCLDRRNDLTSSMADLDRAIETYERDQHLSPGNEKSLHGLALCLRKRGTVLLSIADVGRAVQMLDNLVSSYPENALYLTELGMTLKERYMLGADPNDLEAAVDRGREAALMSESSDTSVQLHALHCLSNSLGLRFDQWGDPEDLNSACELAGAIVDTTIPDPDLPMRLHNYAMRLLNRFDTWEDPEDLRTAEKCLNDALKLESSPAGNGGTVGAAAYNILVSLSIVNSRRFDTTRDLQDLDLSLQYLFKVHNRPEYDIWLGGRLVRDLLTRHLQYGSVEDLDFAINHLRDNFDLPATDVMRLGYWSLLSDCYSQRGGRARTWGQSMEDANNAVETMEMVVKKTPRDFRRRAGFLAKLAEKLRFRSGLYGEQGLRNVKDLEDATEYALEACSCSHENSGTSRVAHLALGKCYLERSFLTSGVPALELVNKAIAALKKAGGLDFDTARTSENGGPTQNIMSHAQTVTHPVLWEGIYMSLARAYYGRTGFSAIRSLAQVNEDFREAGEMFRLCLSWPEVPVMQRMMAGMWLAGIHVETDQLNEAVQAEQQVLALLPLLSLRSLSRYDQISLLQNLVGLSRATTRHALESNASPEEALKLLEQGRGLMARVSLESLTDVSRLDAAQAEALTSARDSVRRYEKFMPSHSDGDPFSPMITWLLESHKRYLADQELQRIITTIQSDPRTQDFLDPPTLEEVRGVLGDDTVVVINAADGCDAFIIDNRSSNVKVMTLPLLTWDDLEAWTARSKAARPLVDVSMLSWLWNVVVHPILDYLGFERDVAPSLLPPRIIWIATGPLCHLPLHAAGVYDGVSRTTMDYIISSYTPSLRALVASKKAKSVDLGGVKKALLVSMGHSPGLRPLPFAKKEVQKLSSVCSSMGLETVCLDESKRATVLAQIPGCAIFHFAGHAISDPIQPEDSGLVLYDGHLTISDLLDQGIRTNTAPFLGFLSACLTGAIDADDLTDEGVHLISAFQQIGFRHVVGTLWQVDDEVCEIIAAAVYRELAEHGISDEVLYRGLHNATLALRNDWMKDQIFKGNESRAEKELEIASRSVQISEARSRLVIAGHRHGKARSAGPKIGGRLVKADWIPFMHYGA</sequence>